<evidence type="ECO:0000256" key="6">
    <source>
        <dbReference type="ARBA" id="ARBA00022475"/>
    </source>
</evidence>
<evidence type="ECO:0000256" key="1">
    <source>
        <dbReference type="ARBA" id="ARBA00004651"/>
    </source>
</evidence>
<dbReference type="GO" id="GO:0019646">
    <property type="term" value="P:aerobic electron transport chain"/>
    <property type="evidence" value="ECO:0007669"/>
    <property type="project" value="TreeGrafter"/>
</dbReference>
<keyword evidence="5" id="KW-0813">Transport</keyword>
<dbReference type="NCBIfam" id="TIGR02847">
    <property type="entry name" value="CyoD"/>
    <property type="match status" value="1"/>
</dbReference>
<keyword evidence="7 17" id="KW-0812">Transmembrane</keyword>
<comment type="similarity">
    <text evidence="2">Belongs to the cytochrome c oxidase bacterial subunit 4 family.</text>
</comment>
<evidence type="ECO:0000256" key="8">
    <source>
        <dbReference type="ARBA" id="ARBA00022982"/>
    </source>
</evidence>
<dbReference type="Proteomes" id="UP000282977">
    <property type="component" value="Unassembled WGS sequence"/>
</dbReference>
<evidence type="ECO:0000256" key="16">
    <source>
        <dbReference type="ARBA" id="ARBA00032185"/>
    </source>
</evidence>
<comment type="subcellular location">
    <subcellularLocation>
        <location evidence="1">Cell membrane</location>
        <topology evidence="1">Multi-pass membrane protein</topology>
    </subcellularLocation>
</comment>
<dbReference type="Pfam" id="PF03626">
    <property type="entry name" value="COX4_pro"/>
    <property type="match status" value="1"/>
</dbReference>
<evidence type="ECO:0000256" key="9">
    <source>
        <dbReference type="ARBA" id="ARBA00022989"/>
    </source>
</evidence>
<dbReference type="GO" id="GO:0015078">
    <property type="term" value="F:proton transmembrane transporter activity"/>
    <property type="evidence" value="ECO:0007669"/>
    <property type="project" value="TreeGrafter"/>
</dbReference>
<dbReference type="InterPro" id="IPR005171">
    <property type="entry name" value="Cyt_c_oxidase_su4_prok"/>
</dbReference>
<evidence type="ECO:0000256" key="7">
    <source>
        <dbReference type="ARBA" id="ARBA00022692"/>
    </source>
</evidence>
<evidence type="ECO:0000256" key="17">
    <source>
        <dbReference type="SAM" id="Phobius"/>
    </source>
</evidence>
<feature type="transmembrane region" description="Helical" evidence="17">
    <location>
        <begin position="82"/>
        <end position="104"/>
    </location>
</feature>
<comment type="subunit">
    <text evidence="3">Heterooctamer of two A chains, two B chains, two C chains and two D chains.</text>
</comment>
<dbReference type="GO" id="GO:0009319">
    <property type="term" value="C:cytochrome o ubiquinol oxidase complex"/>
    <property type="evidence" value="ECO:0007669"/>
    <property type="project" value="TreeGrafter"/>
</dbReference>
<organism evidence="18 19">
    <name type="scientific">Sphingobium algorifonticola</name>
    <dbReference type="NCBI Taxonomy" id="2008318"/>
    <lineage>
        <taxon>Bacteria</taxon>
        <taxon>Pseudomonadati</taxon>
        <taxon>Pseudomonadota</taxon>
        <taxon>Alphaproteobacteria</taxon>
        <taxon>Sphingomonadales</taxon>
        <taxon>Sphingomonadaceae</taxon>
        <taxon>Sphingobium</taxon>
    </lineage>
</organism>
<keyword evidence="6" id="KW-1003">Cell membrane</keyword>
<evidence type="ECO:0000313" key="19">
    <source>
        <dbReference type="Proteomes" id="UP000282977"/>
    </source>
</evidence>
<keyword evidence="11 17" id="KW-0472">Membrane</keyword>
<dbReference type="GO" id="GO:0005886">
    <property type="term" value="C:plasma membrane"/>
    <property type="evidence" value="ECO:0007669"/>
    <property type="project" value="UniProtKB-SubCell"/>
</dbReference>
<dbReference type="OrthoDB" id="2375888at2"/>
<keyword evidence="19" id="KW-1185">Reference proteome</keyword>
<evidence type="ECO:0000256" key="15">
    <source>
        <dbReference type="ARBA" id="ARBA00031887"/>
    </source>
</evidence>
<dbReference type="InterPro" id="IPR050968">
    <property type="entry name" value="Cytochrome_c_oxidase_bac_sub4"/>
</dbReference>
<accession>A0A437JCX6</accession>
<dbReference type="GO" id="GO:0009486">
    <property type="term" value="F:cytochrome bo3 ubiquinol oxidase activity"/>
    <property type="evidence" value="ECO:0007669"/>
    <property type="project" value="InterPro"/>
</dbReference>
<dbReference type="GO" id="GO:0015990">
    <property type="term" value="P:electron transport coupled proton transport"/>
    <property type="evidence" value="ECO:0007669"/>
    <property type="project" value="InterPro"/>
</dbReference>
<dbReference type="RefSeq" id="WP_127689282.1">
    <property type="nucleotide sequence ID" value="NZ_RZUL01000001.1"/>
</dbReference>
<keyword evidence="8" id="KW-0249">Electron transport</keyword>
<evidence type="ECO:0000256" key="5">
    <source>
        <dbReference type="ARBA" id="ARBA00022448"/>
    </source>
</evidence>
<keyword evidence="10" id="KW-0560">Oxidoreductase</keyword>
<evidence type="ECO:0000256" key="11">
    <source>
        <dbReference type="ARBA" id="ARBA00023136"/>
    </source>
</evidence>
<dbReference type="InterPro" id="IPR014210">
    <property type="entry name" value="Cyt_o_ubiqinol_oxidase_su4"/>
</dbReference>
<feature type="transmembrane region" description="Helical" evidence="17">
    <location>
        <begin position="47"/>
        <end position="70"/>
    </location>
</feature>
<evidence type="ECO:0000256" key="12">
    <source>
        <dbReference type="ARBA" id="ARBA00025694"/>
    </source>
</evidence>
<evidence type="ECO:0000256" key="10">
    <source>
        <dbReference type="ARBA" id="ARBA00023002"/>
    </source>
</evidence>
<evidence type="ECO:0000256" key="13">
    <source>
        <dbReference type="ARBA" id="ARBA00030071"/>
    </source>
</evidence>
<evidence type="ECO:0000256" key="4">
    <source>
        <dbReference type="ARBA" id="ARBA00014689"/>
    </source>
</evidence>
<evidence type="ECO:0000313" key="18">
    <source>
        <dbReference type="EMBL" id="RVT43741.1"/>
    </source>
</evidence>
<gene>
    <name evidence="18" type="primary">cyoD</name>
    <name evidence="18" type="ORF">ENE74_03835</name>
</gene>
<evidence type="ECO:0000256" key="3">
    <source>
        <dbReference type="ARBA" id="ARBA00011700"/>
    </source>
</evidence>
<sequence>MSTETHVEHEDVVEAHGSRKGYLTGFALSVVLTAIPFWLVMTGALPAAATAYLIMIFAAVQIIVHMVFFLHMSSKSEGGWTLMALIFTVVLVGIAFSGSLWVMYHLTDNMMPMTAQEMRQIP</sequence>
<feature type="transmembrane region" description="Helical" evidence="17">
    <location>
        <begin position="21"/>
        <end position="41"/>
    </location>
</feature>
<comment type="function">
    <text evidence="12">Cytochrome bo(3) ubiquinol terminal oxidase is the component of the aerobic respiratory chain of E.coli that predominates when cells are grown at high aeration. Has proton pump activity across the membrane in addition to electron transfer, pumping 2 protons/electron.</text>
</comment>
<dbReference type="PANTHER" id="PTHR36835">
    <property type="entry name" value="CYTOCHROME BO(3) UBIQUINOL OXIDASE SUBUNIT 4"/>
    <property type="match status" value="1"/>
</dbReference>
<dbReference type="PANTHER" id="PTHR36835:SF1">
    <property type="entry name" value="CYTOCHROME BO(3) UBIQUINOL OXIDASE SUBUNIT 4"/>
    <property type="match status" value="1"/>
</dbReference>
<reference evidence="18 19" key="1">
    <citation type="submission" date="2019-01" db="EMBL/GenBank/DDBJ databases">
        <authorList>
            <person name="Chen W.-M."/>
        </authorList>
    </citation>
    <scope>NUCLEOTIDE SEQUENCE [LARGE SCALE GENOMIC DNA]</scope>
    <source>
        <strain evidence="18 19">TLA-22</strain>
    </source>
</reference>
<dbReference type="AlphaFoldDB" id="A0A437JCX6"/>
<dbReference type="EMBL" id="RZUL01000001">
    <property type="protein sequence ID" value="RVT43741.1"/>
    <property type="molecule type" value="Genomic_DNA"/>
</dbReference>
<keyword evidence="9 17" id="KW-1133">Transmembrane helix</keyword>
<evidence type="ECO:0000256" key="14">
    <source>
        <dbReference type="ARBA" id="ARBA00030211"/>
    </source>
</evidence>
<name>A0A437JCX6_9SPHN</name>
<proteinExistence type="inferred from homology"/>
<protein>
    <recommendedName>
        <fullName evidence="4">Cytochrome bo(3) ubiquinol oxidase subunit 4</fullName>
    </recommendedName>
    <alternativeName>
        <fullName evidence="16">Cytochrome o ubiquinol oxidase subunit 4</fullName>
    </alternativeName>
    <alternativeName>
        <fullName evidence="13">Oxidase bo(3) subunit 4</fullName>
    </alternativeName>
    <alternativeName>
        <fullName evidence="14">Ubiquinol oxidase polypeptide IV</fullName>
    </alternativeName>
    <alternativeName>
        <fullName evidence="15">Ubiquinol oxidase subunit 4</fullName>
    </alternativeName>
</protein>
<evidence type="ECO:0000256" key="2">
    <source>
        <dbReference type="ARBA" id="ARBA00008079"/>
    </source>
</evidence>
<comment type="caution">
    <text evidence="18">The sequence shown here is derived from an EMBL/GenBank/DDBJ whole genome shotgun (WGS) entry which is preliminary data.</text>
</comment>